<reference evidence="1 2" key="1">
    <citation type="submission" date="2018-06" db="EMBL/GenBank/DDBJ databases">
        <authorList>
            <consortium name="Pathogen Informatics"/>
            <person name="Doyle S."/>
        </authorList>
    </citation>
    <scope>NUCLEOTIDE SEQUENCE [LARGE SCALE GENOMIC DNA]</scope>
    <source>
        <strain evidence="1 2">NCTC9177</strain>
    </source>
</reference>
<dbReference type="EMBL" id="UGKR01000003">
    <property type="protein sequence ID" value="STS88008.1"/>
    <property type="molecule type" value="Genomic_DNA"/>
</dbReference>
<gene>
    <name evidence="1" type="ORF">NCTC9177_01838</name>
</gene>
<organism evidence="1 2">
    <name type="scientific">Klebsiella variicola</name>
    <dbReference type="NCBI Taxonomy" id="244366"/>
    <lineage>
        <taxon>Bacteria</taxon>
        <taxon>Pseudomonadati</taxon>
        <taxon>Pseudomonadota</taxon>
        <taxon>Gammaproteobacteria</taxon>
        <taxon>Enterobacterales</taxon>
        <taxon>Enterobacteriaceae</taxon>
        <taxon>Klebsiella/Raoultella group</taxon>
        <taxon>Klebsiella</taxon>
        <taxon>Klebsiella pneumoniae complex</taxon>
    </lineage>
</organism>
<protein>
    <submittedName>
        <fullName evidence="1">Uncharacterized protein</fullName>
    </submittedName>
</protein>
<proteinExistence type="predicted"/>
<accession>A0A7H4MCF8</accession>
<dbReference type="Proteomes" id="UP000254545">
    <property type="component" value="Unassembled WGS sequence"/>
</dbReference>
<dbReference type="AlphaFoldDB" id="A0A7H4MCF8"/>
<sequence length="84" mass="9425">MTNSSLESLLVFACLELEGNSRNVVVDAFSETMKIFMSDETLFERLPEKVIKTSEALRQQEENACSFVGLAKDFVTNCGQIQKN</sequence>
<comment type="caution">
    <text evidence="1">The sequence shown here is derived from an EMBL/GenBank/DDBJ whole genome shotgun (WGS) entry which is preliminary data.</text>
</comment>
<evidence type="ECO:0000313" key="2">
    <source>
        <dbReference type="Proteomes" id="UP000254545"/>
    </source>
</evidence>
<evidence type="ECO:0000313" key="1">
    <source>
        <dbReference type="EMBL" id="STS88008.1"/>
    </source>
</evidence>
<name>A0A7H4MCF8_KLEVA</name>